<dbReference type="InterPro" id="IPR038873">
    <property type="entry name" value="CXorf66"/>
</dbReference>
<protein>
    <submittedName>
        <fullName evidence="3">Uncharacterized protein</fullName>
    </submittedName>
</protein>
<dbReference type="Proteomes" id="UP000694422">
    <property type="component" value="Unplaced"/>
</dbReference>
<dbReference type="PANTHER" id="PTHR37340">
    <property type="entry name" value="GENE 7073-RELATED"/>
    <property type="match status" value="1"/>
</dbReference>
<accession>A0A8C9Q3H4</accession>
<name>A0A8C9Q3H4_SPEDA</name>
<evidence type="ECO:0000313" key="3">
    <source>
        <dbReference type="Ensembl" id="ENSSDAP00000019240.1"/>
    </source>
</evidence>
<keyword evidence="1" id="KW-1133">Transmembrane helix</keyword>
<dbReference type="Ensembl" id="ENSSDAT00000021999.1">
    <property type="protein sequence ID" value="ENSSDAP00000019240.1"/>
    <property type="gene ID" value="ENSSDAG00000017528.1"/>
</dbReference>
<keyword evidence="2" id="KW-0732">Signal</keyword>
<keyword evidence="4" id="KW-1185">Reference proteome</keyword>
<feature type="chain" id="PRO_5034257237" evidence="2">
    <location>
        <begin position="24"/>
        <end position="399"/>
    </location>
</feature>
<keyword evidence="1" id="KW-0472">Membrane</keyword>
<proteinExistence type="predicted"/>
<dbReference type="AlphaFoldDB" id="A0A8C9Q3H4"/>
<feature type="signal peptide" evidence="2">
    <location>
        <begin position="1"/>
        <end position="23"/>
    </location>
</feature>
<evidence type="ECO:0000313" key="4">
    <source>
        <dbReference type="Proteomes" id="UP000694422"/>
    </source>
</evidence>
<keyword evidence="1" id="KW-0812">Transmembrane</keyword>
<evidence type="ECO:0000256" key="1">
    <source>
        <dbReference type="SAM" id="Phobius"/>
    </source>
</evidence>
<evidence type="ECO:0000256" key="2">
    <source>
        <dbReference type="SAM" id="SignalP"/>
    </source>
</evidence>
<feature type="transmembrane region" description="Helical" evidence="1">
    <location>
        <begin position="48"/>
        <end position="70"/>
    </location>
</feature>
<dbReference type="PANTHER" id="PTHR37340:SF1">
    <property type="entry name" value="GENE 7073-RELATED"/>
    <property type="match status" value="1"/>
</dbReference>
<organism evidence="3 4">
    <name type="scientific">Spermophilus dauricus</name>
    <name type="common">Daurian ground squirrel</name>
    <dbReference type="NCBI Taxonomy" id="99837"/>
    <lineage>
        <taxon>Eukaryota</taxon>
        <taxon>Metazoa</taxon>
        <taxon>Chordata</taxon>
        <taxon>Craniata</taxon>
        <taxon>Vertebrata</taxon>
        <taxon>Euteleostomi</taxon>
        <taxon>Mammalia</taxon>
        <taxon>Eutheria</taxon>
        <taxon>Euarchontoglires</taxon>
        <taxon>Glires</taxon>
        <taxon>Rodentia</taxon>
        <taxon>Sciuromorpha</taxon>
        <taxon>Sciuridae</taxon>
        <taxon>Xerinae</taxon>
        <taxon>Marmotini</taxon>
        <taxon>Spermophilus</taxon>
    </lineage>
</organism>
<reference evidence="3" key="1">
    <citation type="submission" date="2025-08" db="UniProtKB">
        <authorList>
            <consortium name="Ensembl"/>
        </authorList>
    </citation>
    <scope>IDENTIFICATION</scope>
</reference>
<sequence>MNFLIDVLFLSIWTINCLNTSESDRSSTIGAKQLESMESKMDNFRRHLLIIIIGVMIIAFVFTCFCFLHYNCMNEDVHQAGMDKDECIEDKSASPSRTSFSESRTENLCSLEKHSMLSSIEKLSGPSSPEKSSILSSAEKLVRSSGAKKLCRPHSKQKLIRSSTHEKSFLPFCVGLLFRKSSQSRQKTRKPASPQRYLRSSHLEKSCKTYSLENSYKLAHAHKIVSQVSTSYPDKPVRLPWPGSLQSSARPVKSHFLSHPQNQILLSKPLRLRKSVKAPRHPHLKRSISIGKIVLVAKPLLAKTCQYYREKCLVCKTTSETLVYISESKKENAGNLFSTSNMKSFTRSFQEVDSKDDVYGDNVTDSDMMTYDSDDSEKEIIIICNIRSNHIVPYGTSKK</sequence>
<reference evidence="3" key="2">
    <citation type="submission" date="2025-09" db="UniProtKB">
        <authorList>
            <consortium name="Ensembl"/>
        </authorList>
    </citation>
    <scope>IDENTIFICATION</scope>
</reference>